<evidence type="ECO:0000313" key="2">
    <source>
        <dbReference type="Proteomes" id="UP000299102"/>
    </source>
</evidence>
<protein>
    <submittedName>
        <fullName evidence="1">Uncharacterized protein</fullName>
    </submittedName>
</protein>
<reference evidence="1 2" key="1">
    <citation type="journal article" date="2019" name="Commun. Biol.">
        <title>The bagworm genome reveals a unique fibroin gene that provides high tensile strength.</title>
        <authorList>
            <person name="Kono N."/>
            <person name="Nakamura H."/>
            <person name="Ohtoshi R."/>
            <person name="Tomita M."/>
            <person name="Numata K."/>
            <person name="Arakawa K."/>
        </authorList>
    </citation>
    <scope>NUCLEOTIDE SEQUENCE [LARGE SCALE GENOMIC DNA]</scope>
</reference>
<proteinExistence type="predicted"/>
<dbReference type="Proteomes" id="UP000299102">
    <property type="component" value="Unassembled WGS sequence"/>
</dbReference>
<dbReference type="EMBL" id="BGZK01000388">
    <property type="protein sequence ID" value="GBP40829.1"/>
    <property type="molecule type" value="Genomic_DNA"/>
</dbReference>
<dbReference type="AlphaFoldDB" id="A0A4C1VRM4"/>
<organism evidence="1 2">
    <name type="scientific">Eumeta variegata</name>
    <name type="common">Bagworm moth</name>
    <name type="synonym">Eumeta japonica</name>
    <dbReference type="NCBI Taxonomy" id="151549"/>
    <lineage>
        <taxon>Eukaryota</taxon>
        <taxon>Metazoa</taxon>
        <taxon>Ecdysozoa</taxon>
        <taxon>Arthropoda</taxon>
        <taxon>Hexapoda</taxon>
        <taxon>Insecta</taxon>
        <taxon>Pterygota</taxon>
        <taxon>Neoptera</taxon>
        <taxon>Endopterygota</taxon>
        <taxon>Lepidoptera</taxon>
        <taxon>Glossata</taxon>
        <taxon>Ditrysia</taxon>
        <taxon>Tineoidea</taxon>
        <taxon>Psychidae</taxon>
        <taxon>Oiketicinae</taxon>
        <taxon>Eumeta</taxon>
    </lineage>
</organism>
<comment type="caution">
    <text evidence="1">The sequence shown here is derived from an EMBL/GenBank/DDBJ whole genome shotgun (WGS) entry which is preliminary data.</text>
</comment>
<name>A0A4C1VRM4_EUMVA</name>
<keyword evidence="2" id="KW-1185">Reference proteome</keyword>
<accession>A0A4C1VRM4</accession>
<sequence length="158" mass="17587">MQLQTLSFHACSRSQVGHRMVFTYALRAIGPGDGEQQYPDVSSARAESFAGVSQTGSAIRDATPNWKSSRLFARARAARGKPAVVIHFFLRSPRRDEFRVECKAFIILSKERSLPLYALRWRESGLQPSIHVDAVRVGPQLTTVVVDNPAFRGSEQTV</sequence>
<gene>
    <name evidence="1" type="ORF">EVAR_87092_1</name>
</gene>
<evidence type="ECO:0000313" key="1">
    <source>
        <dbReference type="EMBL" id="GBP40829.1"/>
    </source>
</evidence>